<dbReference type="AlphaFoldDB" id="A0A0D0SI41"/>
<dbReference type="PATRIC" id="fig|294.125.peg.2920"/>
<evidence type="ECO:0000313" key="2">
    <source>
        <dbReference type="Proteomes" id="UP000032210"/>
    </source>
</evidence>
<sequence>MYFFTDLSDPLFSNVERVKKNYTHGKKNLEGTFEDARFFKQITGDIFYAKMALNESLRINHLMIKATIESVP</sequence>
<dbReference type="EMBL" id="JXCQ01000022">
    <property type="protein sequence ID" value="KIR21648.1"/>
    <property type="molecule type" value="Genomic_DNA"/>
</dbReference>
<reference evidence="1 2" key="1">
    <citation type="submission" date="2015-01" db="EMBL/GenBank/DDBJ databases">
        <title>Genome sequence of the beneficial rhizobacterium Pseudomonas fluorescens 2-79.</title>
        <authorList>
            <person name="Thuermer A."/>
            <person name="Daniel R."/>
        </authorList>
    </citation>
    <scope>NUCLEOTIDE SEQUENCE [LARGE SCALE GENOMIC DNA]</scope>
    <source>
        <strain evidence="1 2">2-79</strain>
    </source>
</reference>
<evidence type="ECO:0000313" key="1">
    <source>
        <dbReference type="EMBL" id="KIR21648.1"/>
    </source>
</evidence>
<dbReference type="RefSeq" id="WP_043049230.1">
    <property type="nucleotide sequence ID" value="NZ_JXCQ01000022.1"/>
</dbReference>
<organism evidence="1 2">
    <name type="scientific">Pseudomonas fluorescens</name>
    <dbReference type="NCBI Taxonomy" id="294"/>
    <lineage>
        <taxon>Bacteria</taxon>
        <taxon>Pseudomonadati</taxon>
        <taxon>Pseudomonadota</taxon>
        <taxon>Gammaproteobacteria</taxon>
        <taxon>Pseudomonadales</taxon>
        <taxon>Pseudomonadaceae</taxon>
        <taxon>Pseudomonas</taxon>
    </lineage>
</organism>
<comment type="caution">
    <text evidence="1">The sequence shown here is derived from an EMBL/GenBank/DDBJ whole genome shotgun (WGS) entry which is preliminary data.</text>
</comment>
<protein>
    <submittedName>
        <fullName evidence="1">Uncharacterized protein</fullName>
    </submittedName>
</protein>
<accession>A0A0D0SI41</accession>
<gene>
    <name evidence="1" type="ORF">PFLU3_28420</name>
</gene>
<name>A0A0D0SI41_PSEFL</name>
<dbReference type="Proteomes" id="UP000032210">
    <property type="component" value="Unassembled WGS sequence"/>
</dbReference>
<proteinExistence type="predicted"/>